<dbReference type="HOGENOM" id="CLU_1739869_0_0_1"/>
<evidence type="ECO:0000313" key="1">
    <source>
        <dbReference type="Ensembl" id="ENSCINP00000028976.2"/>
    </source>
</evidence>
<dbReference type="InParanoid" id="F6Q4A8"/>
<sequence>MTSEYRLNVRKKNHDCDAIRRELAQSSLLRHQRLSRDTDPTLILMKERSEERRRKNEKLLAIAKRKEEGMGARVKDFVESFKKVGQDNTEVENLVNHDDVTNDDVSTSSDDLTRPVSRAWQEARNTRYVRTKILREFEVELGPTEVFSND</sequence>
<dbReference type="Proteomes" id="UP000008144">
    <property type="component" value="Unassembled WGS sequence"/>
</dbReference>
<protein>
    <submittedName>
        <fullName evidence="1">Uncharacterized LOC100186762</fullName>
    </submittedName>
</protein>
<reference evidence="1" key="2">
    <citation type="submission" date="2025-08" db="UniProtKB">
        <authorList>
            <consortium name="Ensembl"/>
        </authorList>
    </citation>
    <scope>IDENTIFICATION</scope>
</reference>
<dbReference type="Ensembl" id="ENSCINT00000029222.2">
    <property type="protein sequence ID" value="ENSCINP00000028976.2"/>
    <property type="gene ID" value="ENSCING00000016897.2"/>
</dbReference>
<organism evidence="1 2">
    <name type="scientific">Ciona intestinalis</name>
    <name type="common">Transparent sea squirt</name>
    <name type="synonym">Ascidia intestinalis</name>
    <dbReference type="NCBI Taxonomy" id="7719"/>
    <lineage>
        <taxon>Eukaryota</taxon>
        <taxon>Metazoa</taxon>
        <taxon>Chordata</taxon>
        <taxon>Tunicata</taxon>
        <taxon>Ascidiacea</taxon>
        <taxon>Phlebobranchia</taxon>
        <taxon>Cionidae</taxon>
        <taxon>Ciona</taxon>
    </lineage>
</organism>
<proteinExistence type="predicted"/>
<keyword evidence="2" id="KW-1185">Reference proteome</keyword>
<name>F6Q4A8_CIOIN</name>
<evidence type="ECO:0000313" key="2">
    <source>
        <dbReference type="Proteomes" id="UP000008144"/>
    </source>
</evidence>
<gene>
    <name evidence="1" type="primary">LOC100186762</name>
</gene>
<dbReference type="AlphaFoldDB" id="F6Q4A8"/>
<accession>F6Q4A8</accession>
<reference evidence="2" key="1">
    <citation type="journal article" date="2002" name="Science">
        <title>The draft genome of Ciona intestinalis: insights into chordate and vertebrate origins.</title>
        <authorList>
            <person name="Dehal P."/>
            <person name="Satou Y."/>
            <person name="Campbell R.K."/>
            <person name="Chapman J."/>
            <person name="Degnan B."/>
            <person name="De Tomaso A."/>
            <person name="Davidson B."/>
            <person name="Di Gregorio A."/>
            <person name="Gelpke M."/>
            <person name="Goodstein D.M."/>
            <person name="Harafuji N."/>
            <person name="Hastings K.E."/>
            <person name="Ho I."/>
            <person name="Hotta K."/>
            <person name="Huang W."/>
            <person name="Kawashima T."/>
            <person name="Lemaire P."/>
            <person name="Martinez D."/>
            <person name="Meinertzhagen I.A."/>
            <person name="Necula S."/>
            <person name="Nonaka M."/>
            <person name="Putnam N."/>
            <person name="Rash S."/>
            <person name="Saiga H."/>
            <person name="Satake M."/>
            <person name="Terry A."/>
            <person name="Yamada L."/>
            <person name="Wang H.G."/>
            <person name="Awazu S."/>
            <person name="Azumi K."/>
            <person name="Boore J."/>
            <person name="Branno M."/>
            <person name="Chin-Bow S."/>
            <person name="DeSantis R."/>
            <person name="Doyle S."/>
            <person name="Francino P."/>
            <person name="Keys D.N."/>
            <person name="Haga S."/>
            <person name="Hayashi H."/>
            <person name="Hino K."/>
            <person name="Imai K.S."/>
            <person name="Inaba K."/>
            <person name="Kano S."/>
            <person name="Kobayashi K."/>
            <person name="Kobayashi M."/>
            <person name="Lee B.I."/>
            <person name="Makabe K.W."/>
            <person name="Manohar C."/>
            <person name="Matassi G."/>
            <person name="Medina M."/>
            <person name="Mochizuki Y."/>
            <person name="Mount S."/>
            <person name="Morishita T."/>
            <person name="Miura S."/>
            <person name="Nakayama A."/>
            <person name="Nishizaka S."/>
            <person name="Nomoto H."/>
            <person name="Ohta F."/>
            <person name="Oishi K."/>
            <person name="Rigoutsos I."/>
            <person name="Sano M."/>
            <person name="Sasaki A."/>
            <person name="Sasakura Y."/>
            <person name="Shoguchi E."/>
            <person name="Shin-i T."/>
            <person name="Spagnuolo A."/>
            <person name="Stainier D."/>
            <person name="Suzuki M.M."/>
            <person name="Tassy O."/>
            <person name="Takatori N."/>
            <person name="Tokuoka M."/>
            <person name="Yagi K."/>
            <person name="Yoshizaki F."/>
            <person name="Wada S."/>
            <person name="Zhang C."/>
            <person name="Hyatt P.D."/>
            <person name="Larimer F."/>
            <person name="Detter C."/>
            <person name="Doggett N."/>
            <person name="Glavina T."/>
            <person name="Hawkins T."/>
            <person name="Richardson P."/>
            <person name="Lucas S."/>
            <person name="Kohara Y."/>
            <person name="Levine M."/>
            <person name="Satoh N."/>
            <person name="Rokhsar D.S."/>
        </authorList>
    </citation>
    <scope>NUCLEOTIDE SEQUENCE [LARGE SCALE GENOMIC DNA]</scope>
</reference>
<reference evidence="1" key="3">
    <citation type="submission" date="2025-09" db="UniProtKB">
        <authorList>
            <consortium name="Ensembl"/>
        </authorList>
    </citation>
    <scope>IDENTIFICATION</scope>
</reference>